<evidence type="ECO:0000256" key="1">
    <source>
        <dbReference type="ARBA" id="ARBA00001798"/>
    </source>
</evidence>
<organism evidence="16 17">
    <name type="scientific">Armadillidium nasatum</name>
    <dbReference type="NCBI Taxonomy" id="96803"/>
    <lineage>
        <taxon>Eukaryota</taxon>
        <taxon>Metazoa</taxon>
        <taxon>Ecdysozoa</taxon>
        <taxon>Arthropoda</taxon>
        <taxon>Crustacea</taxon>
        <taxon>Multicrustacea</taxon>
        <taxon>Malacostraca</taxon>
        <taxon>Eumalacostraca</taxon>
        <taxon>Peracarida</taxon>
        <taxon>Isopoda</taxon>
        <taxon>Oniscidea</taxon>
        <taxon>Crinocheta</taxon>
        <taxon>Armadillidiidae</taxon>
        <taxon>Armadillidium</taxon>
    </lineage>
</organism>
<evidence type="ECO:0000256" key="8">
    <source>
        <dbReference type="ARBA" id="ARBA00022786"/>
    </source>
</evidence>
<evidence type="ECO:0000313" key="17">
    <source>
        <dbReference type="Proteomes" id="UP000326759"/>
    </source>
</evidence>
<dbReference type="InterPro" id="IPR031127">
    <property type="entry name" value="E3_UB_ligase_RBR"/>
</dbReference>
<dbReference type="Pfam" id="PF05773">
    <property type="entry name" value="RWD"/>
    <property type="match status" value="1"/>
</dbReference>
<dbReference type="CDD" id="cd16628">
    <property type="entry name" value="RING-HC_RBR_RNF14"/>
    <property type="match status" value="1"/>
</dbReference>
<dbReference type="InterPro" id="IPR044066">
    <property type="entry name" value="TRIAD_supradom"/>
</dbReference>
<evidence type="ECO:0000259" key="13">
    <source>
        <dbReference type="PROSITE" id="PS50089"/>
    </source>
</evidence>
<keyword evidence="6" id="KW-0677">Repeat</keyword>
<evidence type="ECO:0000256" key="4">
    <source>
        <dbReference type="ARBA" id="ARBA00022679"/>
    </source>
</evidence>
<dbReference type="InterPro" id="IPR017907">
    <property type="entry name" value="Znf_RING_CS"/>
</dbReference>
<dbReference type="Gene3D" id="3.10.110.10">
    <property type="entry name" value="Ubiquitin Conjugating Enzyme"/>
    <property type="match status" value="1"/>
</dbReference>
<evidence type="ECO:0000256" key="11">
    <source>
        <dbReference type="PROSITE-ProRule" id="PRU00175"/>
    </source>
</evidence>
<comment type="catalytic activity">
    <reaction evidence="1">
        <text>[E2 ubiquitin-conjugating enzyme]-S-ubiquitinyl-L-cysteine + [acceptor protein]-L-lysine = [E2 ubiquitin-conjugating enzyme]-L-cysteine + [acceptor protein]-N(6)-ubiquitinyl-L-lysine.</text>
        <dbReference type="EC" id="2.3.2.31"/>
    </reaction>
</comment>
<comment type="caution">
    <text evidence="16">The sequence shown here is derived from an EMBL/GenBank/DDBJ whole genome shotgun (WGS) entry which is preliminary data.</text>
</comment>
<feature type="domain" description="RWD" evidence="14">
    <location>
        <begin position="10"/>
        <end position="139"/>
    </location>
</feature>
<feature type="compositionally biased region" description="Basic and acidic residues" evidence="12">
    <location>
        <begin position="182"/>
        <end position="195"/>
    </location>
</feature>
<evidence type="ECO:0000313" key="16">
    <source>
        <dbReference type="EMBL" id="KAB7502557.1"/>
    </source>
</evidence>
<dbReference type="SUPFAM" id="SSF57850">
    <property type="entry name" value="RING/U-box"/>
    <property type="match status" value="3"/>
</dbReference>
<evidence type="ECO:0000256" key="3">
    <source>
        <dbReference type="ARBA" id="ARBA00012251"/>
    </source>
</evidence>
<evidence type="ECO:0000256" key="5">
    <source>
        <dbReference type="ARBA" id="ARBA00022723"/>
    </source>
</evidence>
<evidence type="ECO:0000259" key="15">
    <source>
        <dbReference type="PROSITE" id="PS51873"/>
    </source>
</evidence>
<dbReference type="GO" id="GO:0016567">
    <property type="term" value="P:protein ubiquitination"/>
    <property type="evidence" value="ECO:0007669"/>
    <property type="project" value="InterPro"/>
</dbReference>
<feature type="domain" description="RING-type" evidence="13">
    <location>
        <begin position="228"/>
        <end position="277"/>
    </location>
</feature>
<dbReference type="Proteomes" id="UP000326759">
    <property type="component" value="Unassembled WGS sequence"/>
</dbReference>
<dbReference type="InterPro" id="IPR001841">
    <property type="entry name" value="Znf_RING"/>
</dbReference>
<dbReference type="PANTHER" id="PTHR11685">
    <property type="entry name" value="RBR FAMILY RING FINGER AND IBR DOMAIN-CONTAINING"/>
    <property type="match status" value="1"/>
</dbReference>
<keyword evidence="8" id="KW-0833">Ubl conjugation pathway</keyword>
<dbReference type="SMART" id="SM00647">
    <property type="entry name" value="IBR"/>
    <property type="match status" value="2"/>
</dbReference>
<dbReference type="GO" id="GO:0061630">
    <property type="term" value="F:ubiquitin protein ligase activity"/>
    <property type="evidence" value="ECO:0007669"/>
    <property type="project" value="UniProtKB-EC"/>
</dbReference>
<evidence type="ECO:0000256" key="7">
    <source>
        <dbReference type="ARBA" id="ARBA00022771"/>
    </source>
</evidence>
<dbReference type="InterPro" id="IPR016135">
    <property type="entry name" value="UBQ-conjugating_enzyme/RWD"/>
</dbReference>
<dbReference type="GO" id="GO:0008270">
    <property type="term" value="F:zinc ion binding"/>
    <property type="evidence" value="ECO:0007669"/>
    <property type="project" value="UniProtKB-KW"/>
</dbReference>
<dbReference type="CDD" id="cd23820">
    <property type="entry name" value="RWD_RNF14"/>
    <property type="match status" value="1"/>
</dbReference>
<dbReference type="SMART" id="SM00591">
    <property type="entry name" value="RWD"/>
    <property type="match status" value="1"/>
</dbReference>
<evidence type="ECO:0000256" key="9">
    <source>
        <dbReference type="ARBA" id="ARBA00022833"/>
    </source>
</evidence>
<evidence type="ECO:0000256" key="6">
    <source>
        <dbReference type="ARBA" id="ARBA00022737"/>
    </source>
</evidence>
<dbReference type="InterPro" id="IPR031128">
    <property type="entry name" value="RNF14_RING-HC_Zfn"/>
</dbReference>
<keyword evidence="7 11" id="KW-0863">Zinc-finger</keyword>
<evidence type="ECO:0000256" key="12">
    <source>
        <dbReference type="SAM" id="MobiDB-lite"/>
    </source>
</evidence>
<dbReference type="SUPFAM" id="SSF54495">
    <property type="entry name" value="UBC-like"/>
    <property type="match status" value="1"/>
</dbReference>
<feature type="domain" description="RING-type" evidence="15">
    <location>
        <begin position="224"/>
        <end position="463"/>
    </location>
</feature>
<dbReference type="Gene3D" id="2.20.25.20">
    <property type="match status" value="1"/>
</dbReference>
<dbReference type="PROSITE" id="PS50089">
    <property type="entry name" value="ZF_RING_2"/>
    <property type="match status" value="1"/>
</dbReference>
<dbReference type="Pfam" id="PF01485">
    <property type="entry name" value="IBR"/>
    <property type="match status" value="1"/>
</dbReference>
<dbReference type="OrthoDB" id="69641at2759"/>
<dbReference type="PROSITE" id="PS00518">
    <property type="entry name" value="ZF_RING_1"/>
    <property type="match status" value="1"/>
</dbReference>
<dbReference type="Gene3D" id="1.20.120.1750">
    <property type="match status" value="1"/>
</dbReference>
<protein>
    <recommendedName>
        <fullName evidence="3">RBR-type E3 ubiquitin transferase</fullName>
        <ecNumber evidence="3">2.3.2.31</ecNumber>
    </recommendedName>
</protein>
<keyword evidence="9" id="KW-0862">Zinc</keyword>
<keyword evidence="17" id="KW-1185">Reference proteome</keyword>
<dbReference type="CDD" id="cd20354">
    <property type="entry name" value="Rcat_RBR_RNF14"/>
    <property type="match status" value="1"/>
</dbReference>
<evidence type="ECO:0000259" key="14">
    <source>
        <dbReference type="PROSITE" id="PS50908"/>
    </source>
</evidence>
<dbReference type="InterPro" id="IPR013083">
    <property type="entry name" value="Znf_RING/FYVE/PHD"/>
</dbReference>
<dbReference type="PROSITE" id="PS51873">
    <property type="entry name" value="TRIAD"/>
    <property type="match status" value="1"/>
</dbReference>
<keyword evidence="5" id="KW-0479">Metal-binding</keyword>
<comment type="similarity">
    <text evidence="10">Belongs to the RBR family. RNF14 subfamily.</text>
</comment>
<dbReference type="Pfam" id="PF22191">
    <property type="entry name" value="IBR_1"/>
    <property type="match status" value="1"/>
</dbReference>
<dbReference type="InterPro" id="IPR002867">
    <property type="entry name" value="IBR_dom"/>
</dbReference>
<dbReference type="CDD" id="cd20341">
    <property type="entry name" value="BRcat_RBR_RNF14"/>
    <property type="match status" value="1"/>
</dbReference>
<dbReference type="InterPro" id="IPR047548">
    <property type="entry name" value="Rcat_RBR_RNF14"/>
</dbReference>
<proteinExistence type="inferred from homology"/>
<dbReference type="FunFam" id="3.30.40.10:FF:000137">
    <property type="entry name" value="RanBP-type and C3HC4-type zinc finger-containing protein 1"/>
    <property type="match status" value="1"/>
</dbReference>
<comment type="pathway">
    <text evidence="2">Protein modification; protein ubiquitination.</text>
</comment>
<evidence type="ECO:0000256" key="2">
    <source>
        <dbReference type="ARBA" id="ARBA00004906"/>
    </source>
</evidence>
<sequence>MNDNSEAQDDELLALESIFGDGFCPFAPYNELEENQARGGELKIIIELNHPFYLSFTNNINGEIEKQIIRHLPPLHLYFTFPHNYPSEDPPEYTLSCKWINRSQLSYLCKRLDALWEENVGNEVMFTWAQCLKDETLDLLNINDTLFVSTNQIKRRKSSEIEKESSQNDEHCGGASGSRTNTEYDSKTPKFDPRTVQDVAPSTNLLRILREYDEEMRQKVFDLKFYNCKVCFLEKPGSSCMEFWPCNHVYCKECMKSYFEVQIREGNIKFLKCPEEKCDSEANPKQVEALVSNELYRKWDELLLSSTLSSLGDIQPCPRQHCQYPVTVEENQGQCPSCAFVFCGLCRFGWHGYEKCKLKNSEARKILEKYREGTEEEKRILEDRYGKKYLSVMVEEYLSSTYMENNAKDCPRCRSHIEKTDGCNKMTCKRCSANFCWLCEKFLDKMNPYSHFNNPNSGCFNMLFHGLAEDFIFDGVEEEDEEDEDDMIFG</sequence>
<reference evidence="16 17" key="1">
    <citation type="journal article" date="2019" name="PLoS Biol.">
        <title>Sex chromosomes control vertical transmission of feminizing Wolbachia symbionts in an isopod.</title>
        <authorList>
            <person name="Becking T."/>
            <person name="Chebbi M.A."/>
            <person name="Giraud I."/>
            <person name="Moumen B."/>
            <person name="Laverre T."/>
            <person name="Caubet Y."/>
            <person name="Peccoud J."/>
            <person name="Gilbert C."/>
            <person name="Cordaux R."/>
        </authorList>
    </citation>
    <scope>NUCLEOTIDE SEQUENCE [LARGE SCALE GENOMIC DNA]</scope>
    <source>
        <strain evidence="16">ANa2</strain>
        <tissue evidence="16">Whole body excluding digestive tract and cuticle</tissue>
    </source>
</reference>
<name>A0A5N5T8F4_9CRUS</name>
<gene>
    <name evidence="16" type="primary">RNF14</name>
    <name evidence="16" type="ORF">Anas_02194</name>
</gene>
<keyword evidence="4" id="KW-0808">Transferase</keyword>
<feature type="region of interest" description="Disordered" evidence="12">
    <location>
        <begin position="158"/>
        <end position="196"/>
    </location>
</feature>
<feature type="compositionally biased region" description="Basic and acidic residues" evidence="12">
    <location>
        <begin position="158"/>
        <end position="172"/>
    </location>
</feature>
<dbReference type="InterPro" id="IPR006575">
    <property type="entry name" value="RWD_dom"/>
</dbReference>
<dbReference type="Gene3D" id="3.30.40.10">
    <property type="entry name" value="Zinc/RING finger domain, C3HC4 (zinc finger)"/>
    <property type="match status" value="1"/>
</dbReference>
<dbReference type="AlphaFoldDB" id="A0A5N5T8F4"/>
<accession>A0A5N5T8F4</accession>
<dbReference type="EMBL" id="SEYY01007227">
    <property type="protein sequence ID" value="KAB7502557.1"/>
    <property type="molecule type" value="Genomic_DNA"/>
</dbReference>
<dbReference type="PROSITE" id="PS50908">
    <property type="entry name" value="RWD"/>
    <property type="match status" value="1"/>
</dbReference>
<evidence type="ECO:0000256" key="10">
    <source>
        <dbReference type="ARBA" id="ARBA00044508"/>
    </source>
</evidence>
<dbReference type="EC" id="2.3.2.31" evidence="3"/>